<dbReference type="GO" id="GO:0005840">
    <property type="term" value="C:ribosome"/>
    <property type="evidence" value="ECO:0007669"/>
    <property type="project" value="UniProtKB-KW"/>
</dbReference>
<keyword evidence="3" id="KW-0963">Cytoplasm</keyword>
<proteinExistence type="inferred from homology"/>
<comment type="subcellular location">
    <subcellularLocation>
        <location evidence="3">Cytoplasm</location>
    </subcellularLocation>
</comment>
<organism evidence="5 6">
    <name type="scientific">Spongisporangium articulatum</name>
    <dbReference type="NCBI Taxonomy" id="3362603"/>
    <lineage>
        <taxon>Bacteria</taxon>
        <taxon>Bacillati</taxon>
        <taxon>Actinomycetota</taxon>
        <taxon>Actinomycetes</taxon>
        <taxon>Kineosporiales</taxon>
        <taxon>Kineosporiaceae</taxon>
        <taxon>Spongisporangium</taxon>
    </lineage>
</organism>
<evidence type="ECO:0000259" key="4">
    <source>
        <dbReference type="PROSITE" id="PS51186"/>
    </source>
</evidence>
<dbReference type="EC" id="2.3.1.266" evidence="3"/>
<dbReference type="NCBIfam" id="TIGR01575">
    <property type="entry name" value="rimI"/>
    <property type="match status" value="1"/>
</dbReference>
<evidence type="ECO:0000256" key="3">
    <source>
        <dbReference type="RuleBase" id="RU363094"/>
    </source>
</evidence>
<name>A0ABW8AP94_9ACTN</name>
<keyword evidence="6" id="KW-1185">Reference proteome</keyword>
<dbReference type="InterPro" id="IPR006464">
    <property type="entry name" value="AcTrfase_RimI/Ard1"/>
</dbReference>
<keyword evidence="1 5" id="KW-0808">Transferase</keyword>
<evidence type="ECO:0000313" key="5">
    <source>
        <dbReference type="EMBL" id="MFI7588166.1"/>
    </source>
</evidence>
<comment type="similarity">
    <text evidence="3">Belongs to the acetyltransferase family. RimI subfamily.</text>
</comment>
<evidence type="ECO:0000256" key="1">
    <source>
        <dbReference type="ARBA" id="ARBA00022679"/>
    </source>
</evidence>
<dbReference type="Proteomes" id="UP001612915">
    <property type="component" value="Unassembled WGS sequence"/>
</dbReference>
<dbReference type="RefSeq" id="WP_398281242.1">
    <property type="nucleotide sequence ID" value="NZ_JBITLV010000004.1"/>
</dbReference>
<evidence type="ECO:0000313" key="6">
    <source>
        <dbReference type="Proteomes" id="UP001612915"/>
    </source>
</evidence>
<dbReference type="InterPro" id="IPR016181">
    <property type="entry name" value="Acyl_CoA_acyltransferase"/>
</dbReference>
<dbReference type="PROSITE" id="PS51186">
    <property type="entry name" value="GNAT"/>
    <property type="match status" value="1"/>
</dbReference>
<keyword evidence="5" id="KW-0687">Ribonucleoprotein</keyword>
<comment type="catalytic activity">
    <reaction evidence="3">
        <text>N-terminal L-alanyl-[ribosomal protein bS18] + acetyl-CoA = N-terminal N(alpha)-acetyl-L-alanyl-[ribosomal protein bS18] + CoA + H(+)</text>
        <dbReference type="Rhea" id="RHEA:43756"/>
        <dbReference type="Rhea" id="RHEA-COMP:10676"/>
        <dbReference type="Rhea" id="RHEA-COMP:10677"/>
        <dbReference type="ChEBI" id="CHEBI:15378"/>
        <dbReference type="ChEBI" id="CHEBI:57287"/>
        <dbReference type="ChEBI" id="CHEBI:57288"/>
        <dbReference type="ChEBI" id="CHEBI:64718"/>
        <dbReference type="ChEBI" id="CHEBI:83683"/>
        <dbReference type="EC" id="2.3.1.266"/>
    </reaction>
</comment>
<comment type="caution">
    <text evidence="5">The sequence shown here is derived from an EMBL/GenBank/DDBJ whole genome shotgun (WGS) entry which is preliminary data.</text>
</comment>
<dbReference type="EMBL" id="JBITLV010000004">
    <property type="protein sequence ID" value="MFI7588166.1"/>
    <property type="molecule type" value="Genomic_DNA"/>
</dbReference>
<dbReference type="CDD" id="cd04301">
    <property type="entry name" value="NAT_SF"/>
    <property type="match status" value="1"/>
</dbReference>
<dbReference type="PANTHER" id="PTHR43877">
    <property type="entry name" value="AMINOALKYLPHOSPHONATE N-ACETYLTRANSFERASE-RELATED-RELATED"/>
    <property type="match status" value="1"/>
</dbReference>
<sequence length="153" mass="16538">MGLALRPMRWWDVSSLLAAEQELFGATAWSAETFWGELAHPETRHYVVAEGPDGELLGYAGLLRPGPEADVQTVAVLPAAQGRGVGKALLAELVSQAAAGGANTLMLEVRADNEPAVALYTGAGFERIAVRRRYYQPGDHDAWVMRLRPLPQS</sequence>
<dbReference type="InterPro" id="IPR050832">
    <property type="entry name" value="Bact_Acetyltransf"/>
</dbReference>
<comment type="function">
    <text evidence="3">Acetylates the N-terminal alanine of ribosomal protein bS18.</text>
</comment>
<keyword evidence="5" id="KW-0689">Ribosomal protein</keyword>
<dbReference type="Gene3D" id="3.40.630.30">
    <property type="match status" value="1"/>
</dbReference>
<accession>A0ABW8AP94</accession>
<dbReference type="SUPFAM" id="SSF55729">
    <property type="entry name" value="Acyl-CoA N-acyltransferases (Nat)"/>
    <property type="match status" value="1"/>
</dbReference>
<feature type="domain" description="N-acetyltransferase" evidence="4">
    <location>
        <begin position="3"/>
        <end position="150"/>
    </location>
</feature>
<reference evidence="5 6" key="1">
    <citation type="submission" date="2024-10" db="EMBL/GenBank/DDBJ databases">
        <title>The Natural Products Discovery Center: Release of the First 8490 Sequenced Strains for Exploring Actinobacteria Biosynthetic Diversity.</title>
        <authorList>
            <person name="Kalkreuter E."/>
            <person name="Kautsar S.A."/>
            <person name="Yang D."/>
            <person name="Bader C.D."/>
            <person name="Teijaro C.N."/>
            <person name="Fluegel L."/>
            <person name="Davis C.M."/>
            <person name="Simpson J.R."/>
            <person name="Lauterbach L."/>
            <person name="Steele A.D."/>
            <person name="Gui C."/>
            <person name="Meng S."/>
            <person name="Li G."/>
            <person name="Viehrig K."/>
            <person name="Ye F."/>
            <person name="Su P."/>
            <person name="Kiefer A.F."/>
            <person name="Nichols A."/>
            <person name="Cepeda A.J."/>
            <person name="Yan W."/>
            <person name="Fan B."/>
            <person name="Jiang Y."/>
            <person name="Adhikari A."/>
            <person name="Zheng C.-J."/>
            <person name="Schuster L."/>
            <person name="Cowan T.M."/>
            <person name="Smanski M.J."/>
            <person name="Chevrette M.G."/>
            <person name="De Carvalho L.P.S."/>
            <person name="Shen B."/>
        </authorList>
    </citation>
    <scope>NUCLEOTIDE SEQUENCE [LARGE SCALE GENOMIC DNA]</scope>
    <source>
        <strain evidence="5 6">NPDC049639</strain>
    </source>
</reference>
<keyword evidence="2 5" id="KW-0012">Acyltransferase</keyword>
<dbReference type="Pfam" id="PF00583">
    <property type="entry name" value="Acetyltransf_1"/>
    <property type="match status" value="1"/>
</dbReference>
<dbReference type="PANTHER" id="PTHR43877:SF2">
    <property type="entry name" value="AMINOALKYLPHOSPHONATE N-ACETYLTRANSFERASE-RELATED"/>
    <property type="match status" value="1"/>
</dbReference>
<gene>
    <name evidence="5" type="primary">rimI</name>
    <name evidence="5" type="ORF">ACIB24_13945</name>
</gene>
<dbReference type="GO" id="GO:0008999">
    <property type="term" value="F:protein-N-terminal-alanine acetyltransferase activity"/>
    <property type="evidence" value="ECO:0007669"/>
    <property type="project" value="UniProtKB-EC"/>
</dbReference>
<dbReference type="InterPro" id="IPR000182">
    <property type="entry name" value="GNAT_dom"/>
</dbReference>
<evidence type="ECO:0000256" key="2">
    <source>
        <dbReference type="ARBA" id="ARBA00023315"/>
    </source>
</evidence>
<protein>
    <recommendedName>
        <fullName evidence="3">[Ribosomal protein bS18]-alanine N-acetyltransferase</fullName>
        <ecNumber evidence="3">2.3.1.266</ecNumber>
    </recommendedName>
</protein>